<dbReference type="EMBL" id="JAFEKC020000009">
    <property type="protein sequence ID" value="KAK0512827.1"/>
    <property type="molecule type" value="Genomic_DNA"/>
</dbReference>
<evidence type="ECO:0000313" key="4">
    <source>
        <dbReference type="Proteomes" id="UP001166286"/>
    </source>
</evidence>
<dbReference type="Pfam" id="PF01425">
    <property type="entry name" value="Amidase"/>
    <property type="match status" value="1"/>
</dbReference>
<reference evidence="3" key="1">
    <citation type="submission" date="2023-03" db="EMBL/GenBank/DDBJ databases">
        <title>Complete genome of Cladonia borealis.</title>
        <authorList>
            <person name="Park H."/>
        </authorList>
    </citation>
    <scope>NUCLEOTIDE SEQUENCE</scope>
    <source>
        <strain evidence="3">ANT050790</strain>
    </source>
</reference>
<keyword evidence="4" id="KW-1185">Reference proteome</keyword>
<dbReference type="Gene3D" id="3.90.1300.10">
    <property type="entry name" value="Amidase signature (AS) domain"/>
    <property type="match status" value="1"/>
</dbReference>
<protein>
    <recommendedName>
        <fullName evidence="5">Amidase</fullName>
    </recommendedName>
</protein>
<organism evidence="3 4">
    <name type="scientific">Cladonia borealis</name>
    <dbReference type="NCBI Taxonomy" id="184061"/>
    <lineage>
        <taxon>Eukaryota</taxon>
        <taxon>Fungi</taxon>
        <taxon>Dikarya</taxon>
        <taxon>Ascomycota</taxon>
        <taxon>Pezizomycotina</taxon>
        <taxon>Lecanoromycetes</taxon>
        <taxon>OSLEUM clade</taxon>
        <taxon>Lecanoromycetidae</taxon>
        <taxon>Lecanorales</taxon>
        <taxon>Lecanorineae</taxon>
        <taxon>Cladoniaceae</taxon>
        <taxon>Cladonia</taxon>
    </lineage>
</organism>
<dbReference type="InterPro" id="IPR023631">
    <property type="entry name" value="Amidase_dom"/>
</dbReference>
<dbReference type="PANTHER" id="PTHR46310">
    <property type="entry name" value="AMIDASE 1"/>
    <property type="match status" value="1"/>
</dbReference>
<feature type="domain" description="Scytalone dehydratase-like protein Arp1 N-terminal" evidence="2">
    <location>
        <begin position="62"/>
        <end position="159"/>
    </location>
</feature>
<proteinExistence type="predicted"/>
<dbReference type="AlphaFoldDB" id="A0AA39R0T3"/>
<comment type="caution">
    <text evidence="3">The sequence shown here is derived from an EMBL/GenBank/DDBJ whole genome shotgun (WGS) entry which is preliminary data.</text>
</comment>
<evidence type="ECO:0008006" key="5">
    <source>
        <dbReference type="Google" id="ProtNLM"/>
    </source>
</evidence>
<evidence type="ECO:0000259" key="2">
    <source>
        <dbReference type="Pfam" id="PF26053"/>
    </source>
</evidence>
<dbReference type="PANTHER" id="PTHR46310:SF7">
    <property type="entry name" value="AMIDASE 1"/>
    <property type="match status" value="1"/>
</dbReference>
<gene>
    <name evidence="3" type="ORF">JMJ35_004844</name>
</gene>
<feature type="domain" description="Amidase" evidence="1">
    <location>
        <begin position="188"/>
        <end position="300"/>
    </location>
</feature>
<name>A0AA39R0T3_9LECA</name>
<sequence length="565" mass="61969">MTVVKITNAILGEPATKYADNKDFDPGDGETQLFSVGKDRFIALQSSEPFHTSYRGPSSYVTTVSLNGQSCVTEGWLQQMLAEYRSIDDVFHNEFLSGIMFTEAAKEKGLDISPRAHKLLKSLGTAWIEVVETPDAEITGATLLPGPYLTGLSSPASFQAEAPRELHVGVKYVQTISIAVRSRLRGVATKEKPLCNMRIAVKDIFKIEGIRTSVCNKAYYELYPPATETAGCIKILEEAGATIVGTTKLASFAATEEPLECIDFQAPWNPRADGYQSPAGSSSGSGARTLAVVDGGQDTGMDALQCGHRMEFFLWRAILQASGSLTFPHSSSRNIKTSKMFADQWYGDRLPKTVALPPTIIYASDYTALVSNKDQLEIIDHFVTDLESSLGVRQTRISFASLWDASPPKEANGQSLQEYMEKACRDSFFHDDYHNFDKFRLDFERKFSKTPYVSPPAQWQWVLSAKITKDERDVAVARLEVSRFCPVGVPMLFLSPITGGPELTIPVGQVPFHSRVSGRVEPLPVAVSLLASPGRDIGLLGQAQKCLETSGRPTIVHTGKELFGD</sequence>
<evidence type="ECO:0000313" key="3">
    <source>
        <dbReference type="EMBL" id="KAK0512827.1"/>
    </source>
</evidence>
<dbReference type="InterPro" id="IPR036928">
    <property type="entry name" value="AS_sf"/>
</dbReference>
<dbReference type="InterPro" id="IPR058329">
    <property type="entry name" value="Arp1_N"/>
</dbReference>
<evidence type="ECO:0000259" key="1">
    <source>
        <dbReference type="Pfam" id="PF01425"/>
    </source>
</evidence>
<dbReference type="Pfam" id="PF26053">
    <property type="entry name" value="DUF8016"/>
    <property type="match status" value="1"/>
</dbReference>
<dbReference type="Proteomes" id="UP001166286">
    <property type="component" value="Unassembled WGS sequence"/>
</dbReference>
<accession>A0AA39R0T3</accession>
<dbReference type="SUPFAM" id="SSF75304">
    <property type="entry name" value="Amidase signature (AS) enzymes"/>
    <property type="match status" value="1"/>
</dbReference>